<protein>
    <submittedName>
        <fullName evidence="1">DNA mismatch repair protein MutT</fullName>
    </submittedName>
</protein>
<sequence length="375" mass="41381">MFDLIELWSGNVQPELVSKSYPREVDPSSVTAKFDAKTSQSSFEFTDGSPTVVFVSDKKTLHPVNRYRDLPTIELTDSERRAVAKKLRQLAENPKFYDGKQMVITAALYDPGTNTMYMEAKQVPYSVLATLRSREFAQESELYKLTLFQTGVLSPLVTKDDCLVLMERSQFGLMSQPGGFLEPVKGRLNFSRGDLVVRTAIAEITQEIAGIAGSCENRLLFTLPTISAVSIRMTEGRGMGTIEFIAPVYVNAHSHYLQQVIADNLAVDRDEHTGKSMVVSLDERDRGVLVDQVLTGSAVPPGQPLYLPMLISAARLVNPGNSVPRVLPSSHSMAIPVSVMTPAVERPLPLTLFQHFEEKTGQIPDRSQAALSSEM</sequence>
<dbReference type="OrthoDB" id="5634669at2"/>
<evidence type="ECO:0000313" key="2">
    <source>
        <dbReference type="Proteomes" id="UP000029558"/>
    </source>
</evidence>
<dbReference type="EMBL" id="CP012508">
    <property type="protein sequence ID" value="ALB21725.1"/>
    <property type="molecule type" value="Genomic_DNA"/>
</dbReference>
<name>A0A1L6TH77_PISSA</name>
<reference evidence="1 2" key="1">
    <citation type="journal article" date="2014" name="Genome Announc.">
        <title>Comparative Genome Analysis of Two Isolates of the Fish Pathogen Piscirickettsia salmonis from Different Hosts Reveals Major Differences in Virulence-Associated Secretion Systems.</title>
        <authorList>
            <person name="Bohle H."/>
            <person name="Henriquez P."/>
            <person name="Grothusen H."/>
            <person name="Navas E."/>
            <person name="Sandoval A."/>
            <person name="Bustamante F."/>
            <person name="Bustos P."/>
            <person name="Mancilla M."/>
        </authorList>
    </citation>
    <scope>NUCLEOTIDE SEQUENCE [LARGE SCALE GENOMIC DNA]</scope>
    <source>
        <strain evidence="2">B1-32597</strain>
    </source>
</reference>
<evidence type="ECO:0000313" key="1">
    <source>
        <dbReference type="EMBL" id="ALB21725.1"/>
    </source>
</evidence>
<proteinExistence type="predicted"/>
<accession>A0A1L6TH77</accession>
<dbReference type="AlphaFoldDB" id="A0A1L6TH77"/>
<dbReference type="Proteomes" id="UP000029558">
    <property type="component" value="Chromosome"/>
</dbReference>
<gene>
    <name evidence="1" type="primary">mutT</name>
    <name evidence="1" type="ORF">KU39_541</name>
</gene>
<dbReference type="RefSeq" id="WP_017377802.1">
    <property type="nucleotide sequence ID" value="NZ_CP012508.1"/>
</dbReference>
<organism evidence="1 2">
    <name type="scientific">Piscirickettsia salmonis</name>
    <dbReference type="NCBI Taxonomy" id="1238"/>
    <lineage>
        <taxon>Bacteria</taxon>
        <taxon>Pseudomonadati</taxon>
        <taxon>Pseudomonadota</taxon>
        <taxon>Gammaproteobacteria</taxon>
        <taxon>Thiotrichales</taxon>
        <taxon>Piscirickettsiaceae</taxon>
        <taxon>Piscirickettsia</taxon>
    </lineage>
</organism>